<dbReference type="AlphaFoldDB" id="A0A1Y2D587"/>
<sequence length="245" mass="28081">MPAITQPSMPVQNSIAYSVQLPPICFSAPKDTNVTLPPLSSWVNKLSEMRIHEPPRSTPQTPTASPRIIMHAPTHQDYIHQHIQQYNSRPIQAIRVQPHLNQLQQHITATQYRSSPLASPAQHFFSTDNESHPSSPAHSSNSEDSHPTKKFHCDWEGCGRYFKTAWHLQSHMRHHTNLRSFGCTDCTLSFTRKHDLLRHARTVHAGKDSEPQYSCKACLKKFGRVDSLKRHLRLCKELPDQEQQH</sequence>
<dbReference type="STRING" id="329046.A0A1Y2D587"/>
<evidence type="ECO:0000313" key="7">
    <source>
        <dbReference type="EMBL" id="ORY53745.1"/>
    </source>
</evidence>
<accession>A0A1Y2D587</accession>
<evidence type="ECO:0000256" key="3">
    <source>
        <dbReference type="ARBA" id="ARBA00022833"/>
    </source>
</evidence>
<reference evidence="7 8" key="1">
    <citation type="submission" date="2016-07" db="EMBL/GenBank/DDBJ databases">
        <title>Pervasive Adenine N6-methylation of Active Genes in Fungi.</title>
        <authorList>
            <consortium name="DOE Joint Genome Institute"/>
            <person name="Mondo S.J."/>
            <person name="Dannebaum R.O."/>
            <person name="Kuo R.C."/>
            <person name="Labutti K."/>
            <person name="Haridas S."/>
            <person name="Kuo A."/>
            <person name="Salamov A."/>
            <person name="Ahrendt S.R."/>
            <person name="Lipzen A."/>
            <person name="Sullivan W."/>
            <person name="Andreopoulos W.B."/>
            <person name="Clum A."/>
            <person name="Lindquist E."/>
            <person name="Daum C."/>
            <person name="Ramamoorthy G.K."/>
            <person name="Gryganskyi A."/>
            <person name="Culley D."/>
            <person name="Magnuson J.K."/>
            <person name="James T.Y."/>
            <person name="O'Malley M.A."/>
            <person name="Stajich J.E."/>
            <person name="Spatafora J.W."/>
            <person name="Visel A."/>
            <person name="Grigoriev I.V."/>
        </authorList>
    </citation>
    <scope>NUCLEOTIDE SEQUENCE [LARGE SCALE GENOMIC DNA]</scope>
    <source>
        <strain evidence="7 8">JEL800</strain>
    </source>
</reference>
<keyword evidence="2 4" id="KW-0863">Zinc-finger</keyword>
<dbReference type="PANTHER" id="PTHR23235">
    <property type="entry name" value="KRUEPPEL-LIKE TRANSCRIPTION FACTOR"/>
    <property type="match status" value="1"/>
</dbReference>
<dbReference type="GO" id="GO:0000981">
    <property type="term" value="F:DNA-binding transcription factor activity, RNA polymerase II-specific"/>
    <property type="evidence" value="ECO:0007669"/>
    <property type="project" value="TreeGrafter"/>
</dbReference>
<gene>
    <name evidence="7" type="ORF">BCR33DRAFT_711106</name>
</gene>
<dbReference type="Pfam" id="PF00096">
    <property type="entry name" value="zf-C2H2"/>
    <property type="match status" value="2"/>
</dbReference>
<dbReference type="Proteomes" id="UP000193642">
    <property type="component" value="Unassembled WGS sequence"/>
</dbReference>
<feature type="domain" description="C2H2-type" evidence="6">
    <location>
        <begin position="213"/>
        <end position="245"/>
    </location>
</feature>
<dbReference type="SUPFAM" id="SSF57667">
    <property type="entry name" value="beta-beta-alpha zinc fingers"/>
    <property type="match status" value="1"/>
</dbReference>
<evidence type="ECO:0000256" key="5">
    <source>
        <dbReference type="SAM" id="MobiDB-lite"/>
    </source>
</evidence>
<organism evidence="7 8">
    <name type="scientific">Rhizoclosmatium globosum</name>
    <dbReference type="NCBI Taxonomy" id="329046"/>
    <lineage>
        <taxon>Eukaryota</taxon>
        <taxon>Fungi</taxon>
        <taxon>Fungi incertae sedis</taxon>
        <taxon>Chytridiomycota</taxon>
        <taxon>Chytridiomycota incertae sedis</taxon>
        <taxon>Chytridiomycetes</taxon>
        <taxon>Chytridiales</taxon>
        <taxon>Chytriomycetaceae</taxon>
        <taxon>Rhizoclosmatium</taxon>
    </lineage>
</organism>
<keyword evidence="8" id="KW-1185">Reference proteome</keyword>
<dbReference type="InterPro" id="IPR013087">
    <property type="entry name" value="Znf_C2H2_type"/>
</dbReference>
<evidence type="ECO:0000256" key="1">
    <source>
        <dbReference type="ARBA" id="ARBA00022723"/>
    </source>
</evidence>
<keyword evidence="1" id="KW-0479">Metal-binding</keyword>
<dbReference type="GO" id="GO:0008270">
    <property type="term" value="F:zinc ion binding"/>
    <property type="evidence" value="ECO:0007669"/>
    <property type="project" value="UniProtKB-KW"/>
</dbReference>
<evidence type="ECO:0000256" key="2">
    <source>
        <dbReference type="ARBA" id="ARBA00022771"/>
    </source>
</evidence>
<feature type="domain" description="C2H2-type" evidence="6">
    <location>
        <begin position="181"/>
        <end position="209"/>
    </location>
</feature>
<dbReference type="Gene3D" id="3.30.160.60">
    <property type="entry name" value="Classic Zinc Finger"/>
    <property type="match status" value="3"/>
</dbReference>
<dbReference type="OrthoDB" id="8117402at2759"/>
<dbReference type="PROSITE" id="PS00028">
    <property type="entry name" value="ZINC_FINGER_C2H2_1"/>
    <property type="match status" value="2"/>
</dbReference>
<feature type="region of interest" description="Disordered" evidence="5">
    <location>
        <begin position="118"/>
        <end position="147"/>
    </location>
</feature>
<dbReference type="InterPro" id="IPR036236">
    <property type="entry name" value="Znf_C2H2_sf"/>
</dbReference>
<evidence type="ECO:0000313" key="8">
    <source>
        <dbReference type="Proteomes" id="UP000193642"/>
    </source>
</evidence>
<dbReference type="PANTHER" id="PTHR23235:SF120">
    <property type="entry name" value="KRUPPEL-LIKE FACTOR 15"/>
    <property type="match status" value="1"/>
</dbReference>
<dbReference type="GO" id="GO:0000978">
    <property type="term" value="F:RNA polymerase II cis-regulatory region sequence-specific DNA binding"/>
    <property type="evidence" value="ECO:0007669"/>
    <property type="project" value="TreeGrafter"/>
</dbReference>
<keyword evidence="3" id="KW-0862">Zinc</keyword>
<dbReference type="SMART" id="SM00355">
    <property type="entry name" value="ZnF_C2H2"/>
    <property type="match status" value="3"/>
</dbReference>
<proteinExistence type="predicted"/>
<evidence type="ECO:0000256" key="4">
    <source>
        <dbReference type="PROSITE-ProRule" id="PRU00042"/>
    </source>
</evidence>
<dbReference type="PROSITE" id="PS50157">
    <property type="entry name" value="ZINC_FINGER_C2H2_2"/>
    <property type="match status" value="3"/>
</dbReference>
<name>A0A1Y2D587_9FUNG</name>
<protein>
    <recommendedName>
        <fullName evidence="6">C2H2-type domain-containing protein</fullName>
    </recommendedName>
</protein>
<evidence type="ECO:0000259" key="6">
    <source>
        <dbReference type="PROSITE" id="PS50157"/>
    </source>
</evidence>
<feature type="domain" description="C2H2-type" evidence="6">
    <location>
        <begin position="151"/>
        <end position="180"/>
    </location>
</feature>
<dbReference type="EMBL" id="MCGO01000001">
    <property type="protein sequence ID" value="ORY53745.1"/>
    <property type="molecule type" value="Genomic_DNA"/>
</dbReference>
<comment type="caution">
    <text evidence="7">The sequence shown here is derived from an EMBL/GenBank/DDBJ whole genome shotgun (WGS) entry which is preliminary data.</text>
</comment>